<proteinExistence type="inferred from homology"/>
<evidence type="ECO:0000256" key="11">
    <source>
        <dbReference type="ARBA" id="ARBA00022786"/>
    </source>
</evidence>
<dbReference type="Pfam" id="PF01485">
    <property type="entry name" value="IBR"/>
    <property type="match status" value="1"/>
</dbReference>
<dbReference type="GO" id="GO:0061630">
    <property type="term" value="F:ubiquitin protein ligase activity"/>
    <property type="evidence" value="ECO:0007669"/>
    <property type="project" value="UniProtKB-EC"/>
</dbReference>
<dbReference type="InterPro" id="IPR013083">
    <property type="entry name" value="Znf_RING/FYVE/PHD"/>
</dbReference>
<comment type="cofactor">
    <cofactor evidence="2">
        <name>Zn(2+)</name>
        <dbReference type="ChEBI" id="CHEBI:29105"/>
    </cofactor>
</comment>
<comment type="function">
    <text evidence="3">Might act as an E3 ubiquitin-protein ligase, or as part of E3 complex, which accepts ubiquitin from specific E2 ubiquitin-conjugating enzymes and then transfers it to substrates.</text>
</comment>
<organism evidence="16 17">
    <name type="scientific">Cephalotus follicularis</name>
    <name type="common">Albany pitcher plant</name>
    <dbReference type="NCBI Taxonomy" id="3775"/>
    <lineage>
        <taxon>Eukaryota</taxon>
        <taxon>Viridiplantae</taxon>
        <taxon>Streptophyta</taxon>
        <taxon>Embryophyta</taxon>
        <taxon>Tracheophyta</taxon>
        <taxon>Spermatophyta</taxon>
        <taxon>Magnoliopsida</taxon>
        <taxon>eudicotyledons</taxon>
        <taxon>Gunneridae</taxon>
        <taxon>Pentapetalae</taxon>
        <taxon>rosids</taxon>
        <taxon>fabids</taxon>
        <taxon>Oxalidales</taxon>
        <taxon>Cephalotaceae</taxon>
        <taxon>Cephalotus</taxon>
    </lineage>
</organism>
<keyword evidence="12" id="KW-0862">Zinc</keyword>
<dbReference type="Proteomes" id="UP000187406">
    <property type="component" value="Unassembled WGS sequence"/>
</dbReference>
<feature type="domain" description="RING-type" evidence="14">
    <location>
        <begin position="24"/>
        <end position="73"/>
    </location>
</feature>
<dbReference type="InParanoid" id="A0A1Q3BZV0"/>
<dbReference type="AlphaFoldDB" id="A0A1Q3BZV0"/>
<keyword evidence="11" id="KW-0833">Ubl conjugation pathway</keyword>
<evidence type="ECO:0000256" key="3">
    <source>
        <dbReference type="ARBA" id="ARBA00003976"/>
    </source>
</evidence>
<dbReference type="InterPro" id="IPR031127">
    <property type="entry name" value="E3_UB_ligase_RBR"/>
</dbReference>
<evidence type="ECO:0000256" key="2">
    <source>
        <dbReference type="ARBA" id="ARBA00001947"/>
    </source>
</evidence>
<keyword evidence="10 13" id="KW-0863">Zinc-finger</keyword>
<evidence type="ECO:0000256" key="12">
    <source>
        <dbReference type="ARBA" id="ARBA00022833"/>
    </source>
</evidence>
<dbReference type="PROSITE" id="PS51873">
    <property type="entry name" value="TRIAD"/>
    <property type="match status" value="1"/>
</dbReference>
<dbReference type="OrthoDB" id="10009520at2759"/>
<evidence type="ECO:0000313" key="17">
    <source>
        <dbReference type="Proteomes" id="UP000187406"/>
    </source>
</evidence>
<comment type="catalytic activity">
    <reaction evidence="1">
        <text>[E2 ubiquitin-conjugating enzyme]-S-ubiquitinyl-L-cysteine + [acceptor protein]-L-lysine = [E2 ubiquitin-conjugating enzyme]-L-cysteine + [acceptor protein]-N(6)-ubiquitinyl-L-lysine.</text>
        <dbReference type="EC" id="2.3.2.31"/>
    </reaction>
</comment>
<evidence type="ECO:0000259" key="14">
    <source>
        <dbReference type="PROSITE" id="PS50089"/>
    </source>
</evidence>
<evidence type="ECO:0000256" key="1">
    <source>
        <dbReference type="ARBA" id="ARBA00001798"/>
    </source>
</evidence>
<dbReference type="PROSITE" id="PS00518">
    <property type="entry name" value="ZF_RING_1"/>
    <property type="match status" value="1"/>
</dbReference>
<evidence type="ECO:0000256" key="6">
    <source>
        <dbReference type="ARBA" id="ARBA00012251"/>
    </source>
</evidence>
<evidence type="ECO:0000256" key="9">
    <source>
        <dbReference type="ARBA" id="ARBA00022737"/>
    </source>
</evidence>
<comment type="caution">
    <text evidence="16">The sequence shown here is derived from an EMBL/GenBank/DDBJ whole genome shotgun (WGS) entry which is preliminary data.</text>
</comment>
<accession>A0A1Q3BZV0</accession>
<evidence type="ECO:0000256" key="10">
    <source>
        <dbReference type="ARBA" id="ARBA00022771"/>
    </source>
</evidence>
<dbReference type="EMBL" id="BDDD01001117">
    <property type="protein sequence ID" value="GAV73554.1"/>
    <property type="molecule type" value="Genomic_DNA"/>
</dbReference>
<dbReference type="SUPFAM" id="SSF57850">
    <property type="entry name" value="RING/U-box"/>
    <property type="match status" value="3"/>
</dbReference>
<keyword evidence="7" id="KW-0808">Transferase</keyword>
<reference evidence="17" key="1">
    <citation type="submission" date="2016-04" db="EMBL/GenBank/DDBJ databases">
        <title>Cephalotus genome sequencing.</title>
        <authorList>
            <person name="Fukushima K."/>
            <person name="Hasebe M."/>
            <person name="Fang X."/>
        </authorList>
    </citation>
    <scope>NUCLEOTIDE SEQUENCE [LARGE SCALE GENOMIC DNA]</scope>
    <source>
        <strain evidence="17">cv. St1</strain>
    </source>
</reference>
<dbReference type="GO" id="GO:0016567">
    <property type="term" value="P:protein ubiquitination"/>
    <property type="evidence" value="ECO:0007669"/>
    <property type="project" value="UniProtKB-UniPathway"/>
</dbReference>
<keyword evidence="8" id="KW-0479">Metal-binding</keyword>
<dbReference type="GO" id="GO:0008270">
    <property type="term" value="F:zinc ion binding"/>
    <property type="evidence" value="ECO:0007669"/>
    <property type="project" value="UniProtKB-KW"/>
</dbReference>
<keyword evidence="17" id="KW-1185">Reference proteome</keyword>
<evidence type="ECO:0000256" key="7">
    <source>
        <dbReference type="ARBA" id="ARBA00022679"/>
    </source>
</evidence>
<dbReference type="Gene3D" id="3.30.40.10">
    <property type="entry name" value="Zinc/RING finger domain, C3HC4 (zinc finger)"/>
    <property type="match status" value="1"/>
</dbReference>
<name>A0A1Q3BZV0_CEPFO</name>
<sequence>MGNTAQKQQQQKQEEELEVPNFNCEICMEPMSSKLRFKNSNKCCHPFCMDCIAKYIHATLEDNLAKIQCPALNCEELLEPLSCKPIISTELFDKWGDILRDSAVQGIQKIYCPYRDCSILVLNECGDFVKRSQCPSCKRLFCFECKMPWHAGYRCGEMKEMTDRNDILFGELVETKRWTRCFHCGHAVEVVEGCRHVKCRFSLARIHIIADH</sequence>
<dbReference type="InterPro" id="IPR001841">
    <property type="entry name" value="Znf_RING"/>
</dbReference>
<dbReference type="InterPro" id="IPR002867">
    <property type="entry name" value="IBR_dom"/>
</dbReference>
<evidence type="ECO:0000256" key="8">
    <source>
        <dbReference type="ARBA" id="ARBA00022723"/>
    </source>
</evidence>
<evidence type="ECO:0000256" key="13">
    <source>
        <dbReference type="PROSITE-ProRule" id="PRU00175"/>
    </source>
</evidence>
<feature type="domain" description="RING-type" evidence="15">
    <location>
        <begin position="20"/>
        <end position="212"/>
    </location>
</feature>
<dbReference type="FunFam" id="3.30.40.10:FF:000230">
    <property type="entry name" value="RBR-type E3 ubiquitin transferase"/>
    <property type="match status" value="1"/>
</dbReference>
<evidence type="ECO:0000256" key="4">
    <source>
        <dbReference type="ARBA" id="ARBA00004906"/>
    </source>
</evidence>
<keyword evidence="9" id="KW-0677">Repeat</keyword>
<evidence type="ECO:0000259" key="15">
    <source>
        <dbReference type="PROSITE" id="PS51873"/>
    </source>
</evidence>
<evidence type="ECO:0000256" key="5">
    <source>
        <dbReference type="ARBA" id="ARBA00005884"/>
    </source>
</evidence>
<dbReference type="InterPro" id="IPR044066">
    <property type="entry name" value="TRIAD_supradom"/>
</dbReference>
<evidence type="ECO:0000313" key="16">
    <source>
        <dbReference type="EMBL" id="GAV73554.1"/>
    </source>
</evidence>
<protein>
    <recommendedName>
        <fullName evidence="6">RBR-type E3 ubiquitin transferase</fullName>
        <ecNumber evidence="6">2.3.2.31</ecNumber>
    </recommendedName>
</protein>
<dbReference type="SMART" id="SM00647">
    <property type="entry name" value="IBR"/>
    <property type="match status" value="1"/>
</dbReference>
<dbReference type="PROSITE" id="PS50089">
    <property type="entry name" value="ZF_RING_2"/>
    <property type="match status" value="1"/>
</dbReference>
<comment type="similarity">
    <text evidence="5">Belongs to the RBR family. Ariadne subfamily.</text>
</comment>
<dbReference type="PANTHER" id="PTHR11685">
    <property type="entry name" value="RBR FAMILY RING FINGER AND IBR DOMAIN-CONTAINING"/>
    <property type="match status" value="1"/>
</dbReference>
<gene>
    <name evidence="16" type="ORF">CFOL_v3_17038</name>
</gene>
<dbReference type="InterPro" id="IPR017907">
    <property type="entry name" value="Znf_RING_CS"/>
</dbReference>
<comment type="pathway">
    <text evidence="4">Protein modification; protein ubiquitination.</text>
</comment>
<dbReference type="STRING" id="3775.A0A1Q3BZV0"/>
<dbReference type="UniPathway" id="UPA00143"/>
<dbReference type="EC" id="2.3.2.31" evidence="6"/>